<reference evidence="11 12" key="1">
    <citation type="submission" date="2021-01" db="EMBL/GenBank/DDBJ databases">
        <title>Sequencing the genomes of 1000 actinobacteria strains.</title>
        <authorList>
            <person name="Klenk H.-P."/>
        </authorList>
    </citation>
    <scope>NUCLEOTIDE SEQUENCE [LARGE SCALE GENOMIC DNA]</scope>
    <source>
        <strain evidence="11 12">DSM 44581</strain>
    </source>
</reference>
<comment type="function">
    <text evidence="7">The glycine cleavage system catalyzes the degradation of glycine.</text>
</comment>
<evidence type="ECO:0000256" key="6">
    <source>
        <dbReference type="ARBA" id="ARBA00047665"/>
    </source>
</evidence>
<feature type="region of interest" description="Disordered" evidence="8">
    <location>
        <begin position="1"/>
        <end position="26"/>
    </location>
</feature>
<dbReference type="InterPro" id="IPR028896">
    <property type="entry name" value="GcvT/YgfZ/DmdA"/>
</dbReference>
<dbReference type="InterPro" id="IPR029043">
    <property type="entry name" value="GcvT/YgfZ_C"/>
</dbReference>
<dbReference type="Pfam" id="PF08669">
    <property type="entry name" value="GCV_T_C"/>
    <property type="match status" value="1"/>
</dbReference>
<evidence type="ECO:0000256" key="1">
    <source>
        <dbReference type="ARBA" id="ARBA00008609"/>
    </source>
</evidence>
<dbReference type="NCBIfam" id="TIGR00528">
    <property type="entry name" value="gcvT"/>
    <property type="match status" value="1"/>
</dbReference>
<dbReference type="InterPro" id="IPR013977">
    <property type="entry name" value="GcvT_C"/>
</dbReference>
<dbReference type="Pfam" id="PF01571">
    <property type="entry name" value="GCV_T"/>
    <property type="match status" value="1"/>
</dbReference>
<dbReference type="HAMAP" id="MF_00259">
    <property type="entry name" value="GcvT"/>
    <property type="match status" value="1"/>
</dbReference>
<evidence type="ECO:0000256" key="7">
    <source>
        <dbReference type="HAMAP-Rule" id="MF_00259"/>
    </source>
</evidence>
<dbReference type="PIRSF" id="PIRSF006487">
    <property type="entry name" value="GcvT"/>
    <property type="match status" value="1"/>
</dbReference>
<comment type="catalytic activity">
    <reaction evidence="6 7">
        <text>N(6)-[(R)-S(8)-aminomethyldihydrolipoyl]-L-lysyl-[protein] + (6S)-5,6,7,8-tetrahydrofolate = N(6)-[(R)-dihydrolipoyl]-L-lysyl-[protein] + (6R)-5,10-methylene-5,6,7,8-tetrahydrofolate + NH4(+)</text>
        <dbReference type="Rhea" id="RHEA:16945"/>
        <dbReference type="Rhea" id="RHEA-COMP:10475"/>
        <dbReference type="Rhea" id="RHEA-COMP:10492"/>
        <dbReference type="ChEBI" id="CHEBI:15636"/>
        <dbReference type="ChEBI" id="CHEBI:28938"/>
        <dbReference type="ChEBI" id="CHEBI:57453"/>
        <dbReference type="ChEBI" id="CHEBI:83100"/>
        <dbReference type="ChEBI" id="CHEBI:83143"/>
        <dbReference type="EC" id="2.1.2.10"/>
    </reaction>
</comment>
<dbReference type="EC" id="2.1.2.10" evidence="2 7"/>
<accession>A0ABS2SDH2</accession>
<evidence type="ECO:0000256" key="3">
    <source>
        <dbReference type="ARBA" id="ARBA00022576"/>
    </source>
</evidence>
<gene>
    <name evidence="7" type="primary">gcvT</name>
    <name evidence="11" type="ORF">JOE68_004539</name>
</gene>
<protein>
    <recommendedName>
        <fullName evidence="2 7">Aminomethyltransferase</fullName>
        <ecNumber evidence="2 7">2.1.2.10</ecNumber>
    </recommendedName>
    <alternativeName>
        <fullName evidence="5 7">Glycine cleavage system T protein</fullName>
    </alternativeName>
</protein>
<sequence length="393" mass="41723">MDRVTLRSGSPTDPVGPVAVPATREDPVETRRTPLHAEHEALGAQFTDFAGWRMPLRYDSELAEHHAVRTSAGLFDLTHMGEIVLSGPEAGRALDHALVGAASAIGEGRARYTMICQADGGVIDDLIVYRTGEQEYLVVANASNAAAVFAALTERAAGFDTKVEDRSVDYALLAVQGPASTAILAGLTDTDLSAVKYYASYPTEVAGRPALLARTGYTGEDGFELFLQPSDAPHVWQALLAAGEPHALRPAGLGCRDTLRLEAGMPLYGNELSAERTPYHANLGRVVKLDKPEDFVGREALAEVAERGPDAKLVGLKTASRRAPRHGYPVLDESGAVVGEVTSGALSPTLGYSVAMAYVTPGHTGPGTRLAVDIRGKQEPVEVVALPFYKRNS</sequence>
<dbReference type="Gene3D" id="3.30.70.1400">
    <property type="entry name" value="Aminomethyltransferase beta-barrel domains"/>
    <property type="match status" value="1"/>
</dbReference>
<dbReference type="InterPro" id="IPR006223">
    <property type="entry name" value="GcvT"/>
</dbReference>
<name>A0ABS2SDH2_9PSEU</name>
<evidence type="ECO:0000313" key="12">
    <source>
        <dbReference type="Proteomes" id="UP001195724"/>
    </source>
</evidence>
<dbReference type="Gene3D" id="2.40.30.110">
    <property type="entry name" value="Aminomethyltransferase beta-barrel domains"/>
    <property type="match status" value="1"/>
</dbReference>
<dbReference type="InterPro" id="IPR027266">
    <property type="entry name" value="TrmE/GcvT-like"/>
</dbReference>
<evidence type="ECO:0000256" key="8">
    <source>
        <dbReference type="SAM" id="MobiDB-lite"/>
    </source>
</evidence>
<dbReference type="SUPFAM" id="SSF101790">
    <property type="entry name" value="Aminomethyltransferase beta-barrel domain"/>
    <property type="match status" value="1"/>
</dbReference>
<keyword evidence="4 7" id="KW-0808">Transferase</keyword>
<dbReference type="GO" id="GO:0004047">
    <property type="term" value="F:aminomethyltransferase activity"/>
    <property type="evidence" value="ECO:0007669"/>
    <property type="project" value="UniProtKB-EC"/>
</dbReference>
<keyword evidence="12" id="KW-1185">Reference proteome</keyword>
<evidence type="ECO:0000313" key="11">
    <source>
        <dbReference type="EMBL" id="MBM7813674.1"/>
    </source>
</evidence>
<dbReference type="InterPro" id="IPR006222">
    <property type="entry name" value="GCVT_N"/>
</dbReference>
<proteinExistence type="inferred from homology"/>
<evidence type="ECO:0000259" key="9">
    <source>
        <dbReference type="Pfam" id="PF01571"/>
    </source>
</evidence>
<dbReference type="Gene3D" id="3.30.1360.120">
    <property type="entry name" value="Probable tRNA modification gtpase trme, domain 1"/>
    <property type="match status" value="1"/>
</dbReference>
<dbReference type="InterPro" id="IPR022903">
    <property type="entry name" value="GcvT_bac"/>
</dbReference>
<comment type="caution">
    <text evidence="11">The sequence shown here is derived from an EMBL/GenBank/DDBJ whole genome shotgun (WGS) entry which is preliminary data.</text>
</comment>
<feature type="domain" description="GCVT N-terminal" evidence="9">
    <location>
        <begin position="35"/>
        <end position="291"/>
    </location>
</feature>
<comment type="similarity">
    <text evidence="1 7">Belongs to the GcvT family.</text>
</comment>
<organism evidence="11 12">
    <name type="scientific">Saccharothrix algeriensis</name>
    <dbReference type="NCBI Taxonomy" id="173560"/>
    <lineage>
        <taxon>Bacteria</taxon>
        <taxon>Bacillati</taxon>
        <taxon>Actinomycetota</taxon>
        <taxon>Actinomycetes</taxon>
        <taxon>Pseudonocardiales</taxon>
        <taxon>Pseudonocardiaceae</taxon>
        <taxon>Saccharothrix</taxon>
    </lineage>
</organism>
<dbReference type="NCBIfam" id="NF001567">
    <property type="entry name" value="PRK00389.1"/>
    <property type="match status" value="1"/>
</dbReference>
<dbReference type="Proteomes" id="UP001195724">
    <property type="component" value="Unassembled WGS sequence"/>
</dbReference>
<evidence type="ECO:0000259" key="10">
    <source>
        <dbReference type="Pfam" id="PF08669"/>
    </source>
</evidence>
<evidence type="ECO:0000256" key="5">
    <source>
        <dbReference type="ARBA" id="ARBA00031395"/>
    </source>
</evidence>
<dbReference type="EMBL" id="JAFBCL010000001">
    <property type="protein sequence ID" value="MBM7813674.1"/>
    <property type="molecule type" value="Genomic_DNA"/>
</dbReference>
<evidence type="ECO:0000256" key="2">
    <source>
        <dbReference type="ARBA" id="ARBA00012616"/>
    </source>
</evidence>
<dbReference type="PANTHER" id="PTHR43757:SF2">
    <property type="entry name" value="AMINOMETHYLTRANSFERASE, MITOCHONDRIAL"/>
    <property type="match status" value="1"/>
</dbReference>
<keyword evidence="3 7" id="KW-0032">Aminotransferase</keyword>
<feature type="domain" description="Aminomethyltransferase C-terminal" evidence="10">
    <location>
        <begin position="312"/>
        <end position="390"/>
    </location>
</feature>
<evidence type="ECO:0000256" key="4">
    <source>
        <dbReference type="ARBA" id="ARBA00022679"/>
    </source>
</evidence>
<dbReference type="SUPFAM" id="SSF103025">
    <property type="entry name" value="Folate-binding domain"/>
    <property type="match status" value="1"/>
</dbReference>
<dbReference type="Gene3D" id="4.10.1250.10">
    <property type="entry name" value="Aminomethyltransferase fragment"/>
    <property type="match status" value="1"/>
</dbReference>
<comment type="subunit">
    <text evidence="7">The glycine cleavage system is composed of four proteins: P, T, L and H.</text>
</comment>
<dbReference type="PANTHER" id="PTHR43757">
    <property type="entry name" value="AMINOMETHYLTRANSFERASE"/>
    <property type="match status" value="1"/>
</dbReference>